<dbReference type="SUPFAM" id="SSF46689">
    <property type="entry name" value="Homeodomain-like"/>
    <property type="match status" value="1"/>
</dbReference>
<keyword evidence="12" id="KW-1185">Reference proteome</keyword>
<comment type="function">
    <text evidence="1">Represses transcription of the icaADBC operon necessary for biofilm production.</text>
</comment>
<evidence type="ECO:0000256" key="2">
    <source>
        <dbReference type="ARBA" id="ARBA00011738"/>
    </source>
</evidence>
<dbReference type="Proteomes" id="UP001560573">
    <property type="component" value="Unassembled WGS sequence"/>
</dbReference>
<evidence type="ECO:0000313" key="12">
    <source>
        <dbReference type="Proteomes" id="UP001560573"/>
    </source>
</evidence>
<accession>A0ABV3ZA66</accession>
<evidence type="ECO:0000256" key="8">
    <source>
        <dbReference type="ARBA" id="ARBA00030200"/>
    </source>
</evidence>
<feature type="DNA-binding region" description="H-T-H motif" evidence="9">
    <location>
        <begin position="31"/>
        <end position="50"/>
    </location>
</feature>
<evidence type="ECO:0000256" key="6">
    <source>
        <dbReference type="ARBA" id="ARBA00023125"/>
    </source>
</evidence>
<dbReference type="InterPro" id="IPR041646">
    <property type="entry name" value="IcaR_C"/>
</dbReference>
<dbReference type="RefSeq" id="WP_369327767.1">
    <property type="nucleotide sequence ID" value="NZ_JAULBC010000001.1"/>
</dbReference>
<evidence type="ECO:0000256" key="7">
    <source>
        <dbReference type="ARBA" id="ARBA00023163"/>
    </source>
</evidence>
<dbReference type="InterPro" id="IPR009057">
    <property type="entry name" value="Homeodomain-like_sf"/>
</dbReference>
<protein>
    <recommendedName>
        <fullName evidence="3">Biofilm operon icaADBC HTH-type negative transcriptional regulator IcaR</fullName>
    </recommendedName>
    <alternativeName>
        <fullName evidence="8">Intercellular adhesion protein R</fullName>
    </alternativeName>
</protein>
<evidence type="ECO:0000259" key="10">
    <source>
        <dbReference type="PROSITE" id="PS50977"/>
    </source>
</evidence>
<evidence type="ECO:0000256" key="3">
    <source>
        <dbReference type="ARBA" id="ARBA00014341"/>
    </source>
</evidence>
<keyword evidence="6 9" id="KW-0238">DNA-binding</keyword>
<proteinExistence type="predicted"/>
<sequence length="197" mass="22952">MGRKSLKEPRQKEIIKAFYKVAKKEGLEETSIAKIAEVMNVNPSLIVHYFKNKQELVYALVTYILDKYMLIYNVDNTNTPTLQDLKKLIDNLFSKKWNNLFDDGLFYSCYALSFRDKKVRQMYYNIGSTLRSKLAAFIELCTAEKILSVKNIEEVADKLFVLVDGSYFYVSIIPERKEYEKIIERHKAAAYNLLGIS</sequence>
<comment type="caution">
    <text evidence="11">The sequence shown here is derived from an EMBL/GenBank/DDBJ whole genome shotgun (WGS) entry which is preliminary data.</text>
</comment>
<dbReference type="EMBL" id="JAULBC010000001">
    <property type="protein sequence ID" value="MEX6686370.1"/>
    <property type="molecule type" value="Genomic_DNA"/>
</dbReference>
<dbReference type="PROSITE" id="PS50977">
    <property type="entry name" value="HTH_TETR_2"/>
    <property type="match status" value="1"/>
</dbReference>
<feature type="domain" description="HTH tetR-type" evidence="10">
    <location>
        <begin position="8"/>
        <end position="68"/>
    </location>
</feature>
<name>A0ABV3ZA66_9BACT</name>
<dbReference type="PANTHER" id="PTHR43479">
    <property type="entry name" value="ACREF/ENVCD OPERON REPRESSOR-RELATED"/>
    <property type="match status" value="1"/>
</dbReference>
<evidence type="ECO:0000256" key="5">
    <source>
        <dbReference type="ARBA" id="ARBA00023015"/>
    </source>
</evidence>
<dbReference type="PANTHER" id="PTHR43479:SF11">
    <property type="entry name" value="ACREF_ENVCD OPERON REPRESSOR-RELATED"/>
    <property type="match status" value="1"/>
</dbReference>
<comment type="subunit">
    <text evidence="2">Homodimer.</text>
</comment>
<gene>
    <name evidence="11" type="ORF">QTN47_02635</name>
</gene>
<dbReference type="InterPro" id="IPR001647">
    <property type="entry name" value="HTH_TetR"/>
</dbReference>
<keyword evidence="7" id="KW-0804">Transcription</keyword>
<organism evidence="11 12">
    <name type="scientific">Danxiaibacter flavus</name>
    <dbReference type="NCBI Taxonomy" id="3049108"/>
    <lineage>
        <taxon>Bacteria</taxon>
        <taxon>Pseudomonadati</taxon>
        <taxon>Bacteroidota</taxon>
        <taxon>Chitinophagia</taxon>
        <taxon>Chitinophagales</taxon>
        <taxon>Chitinophagaceae</taxon>
        <taxon>Danxiaibacter</taxon>
    </lineage>
</organism>
<evidence type="ECO:0000256" key="9">
    <source>
        <dbReference type="PROSITE-ProRule" id="PRU00335"/>
    </source>
</evidence>
<evidence type="ECO:0000313" key="11">
    <source>
        <dbReference type="EMBL" id="MEX6686370.1"/>
    </source>
</evidence>
<dbReference type="InterPro" id="IPR050624">
    <property type="entry name" value="HTH-type_Tx_Regulator"/>
</dbReference>
<evidence type="ECO:0000256" key="4">
    <source>
        <dbReference type="ARBA" id="ARBA00022491"/>
    </source>
</evidence>
<reference evidence="11 12" key="1">
    <citation type="submission" date="2023-07" db="EMBL/GenBank/DDBJ databases">
        <authorList>
            <person name="Lian W.-H."/>
        </authorList>
    </citation>
    <scope>NUCLEOTIDE SEQUENCE [LARGE SCALE GENOMIC DNA]</scope>
    <source>
        <strain evidence="11 12">SYSU DXS3180</strain>
    </source>
</reference>
<dbReference type="Pfam" id="PF18665">
    <property type="entry name" value="TetR_C_37"/>
    <property type="match status" value="1"/>
</dbReference>
<dbReference type="Gene3D" id="1.10.357.10">
    <property type="entry name" value="Tetracycline Repressor, domain 2"/>
    <property type="match status" value="1"/>
</dbReference>
<evidence type="ECO:0000256" key="1">
    <source>
        <dbReference type="ARBA" id="ARBA00002291"/>
    </source>
</evidence>
<keyword evidence="5" id="KW-0805">Transcription regulation</keyword>
<keyword evidence="4" id="KW-0678">Repressor</keyword>
<dbReference type="Pfam" id="PF00440">
    <property type="entry name" value="TetR_N"/>
    <property type="match status" value="1"/>
</dbReference>